<dbReference type="GO" id="GO:0009279">
    <property type="term" value="C:cell outer membrane"/>
    <property type="evidence" value="ECO:0007669"/>
    <property type="project" value="UniProtKB-SubCell"/>
</dbReference>
<dbReference type="InterPro" id="IPR006665">
    <property type="entry name" value="OmpA-like"/>
</dbReference>
<protein>
    <recommendedName>
        <fullName evidence="8">Peptidoglycan-associated lipoprotein</fullName>
        <shortName evidence="8">PAL</shortName>
    </recommendedName>
</protein>
<feature type="domain" description="OmpA-like" evidence="11">
    <location>
        <begin position="58"/>
        <end position="175"/>
    </location>
</feature>
<dbReference type="EMBL" id="JFAX01000001">
    <property type="protein sequence ID" value="EXI69642.1"/>
    <property type="molecule type" value="Genomic_DNA"/>
</dbReference>
<evidence type="ECO:0000256" key="8">
    <source>
        <dbReference type="HAMAP-Rule" id="MF_02204"/>
    </source>
</evidence>
<reference evidence="12" key="1">
    <citation type="submission" date="2014-02" db="EMBL/GenBank/DDBJ databases">
        <title>Expanding our view of genomic diversity in Candidatus Accumulibacter clades.</title>
        <authorList>
            <person name="Skennerton C.T."/>
            <person name="Barr J.J."/>
            <person name="Slater F.R."/>
            <person name="Bond P.L."/>
            <person name="Tyson G.W."/>
        </authorList>
    </citation>
    <scope>NUCLEOTIDE SEQUENCE [LARGE SCALE GENOMIC DNA]</scope>
</reference>
<organism evidence="12 13">
    <name type="scientific">Candidatus Accumulibacter adjunctus</name>
    <dbReference type="NCBI Taxonomy" id="1454001"/>
    <lineage>
        <taxon>Bacteria</taxon>
        <taxon>Pseudomonadati</taxon>
        <taxon>Pseudomonadota</taxon>
        <taxon>Betaproteobacteria</taxon>
        <taxon>Candidatus Accumulibacter</taxon>
    </lineage>
</organism>
<dbReference type="InterPro" id="IPR039001">
    <property type="entry name" value="Pal"/>
</dbReference>
<dbReference type="PRINTS" id="PR01021">
    <property type="entry name" value="OMPADOMAIN"/>
</dbReference>
<feature type="chain" id="PRO_5001461378" description="Peptidoglycan-associated lipoprotein" evidence="10">
    <location>
        <begin position="24"/>
        <end position="175"/>
    </location>
</feature>
<comment type="subunit">
    <text evidence="8">The Tol-Pal system is composed of five core proteins: the inner membrane proteins TolA, TolQ and TolR, the periplasmic protein TolB and the outer membrane protein Pal. They form a network linking the inner and outer membranes and the peptidoglycan layer.</text>
</comment>
<keyword evidence="7 8" id="KW-0131">Cell cycle</keyword>
<evidence type="ECO:0000256" key="2">
    <source>
        <dbReference type="ARBA" id="ARBA00022729"/>
    </source>
</evidence>
<comment type="function">
    <text evidence="8">Part of the Tol-Pal system, which plays a role in outer membrane invagination during cell division and is important for maintaining outer membrane integrity.</text>
</comment>
<gene>
    <name evidence="8 12" type="primary">pal</name>
    <name evidence="12" type="ORF">AW08_00135</name>
</gene>
<comment type="similarity">
    <text evidence="8">Belongs to the Pal lipoprotein family.</text>
</comment>
<dbReference type="PROSITE" id="PS51123">
    <property type="entry name" value="OMPA_2"/>
    <property type="match status" value="1"/>
</dbReference>
<evidence type="ECO:0000256" key="5">
    <source>
        <dbReference type="ARBA" id="ARBA00023237"/>
    </source>
</evidence>
<evidence type="ECO:0000256" key="3">
    <source>
        <dbReference type="ARBA" id="ARBA00023136"/>
    </source>
</evidence>
<evidence type="ECO:0000313" key="13">
    <source>
        <dbReference type="Proteomes" id="UP000020218"/>
    </source>
</evidence>
<evidence type="ECO:0000256" key="10">
    <source>
        <dbReference type="SAM" id="SignalP"/>
    </source>
</evidence>
<dbReference type="GO" id="GO:0051301">
    <property type="term" value="P:cell division"/>
    <property type="evidence" value="ECO:0007669"/>
    <property type="project" value="UniProtKB-UniRule"/>
</dbReference>
<accession>A0A011NYB7</accession>
<proteinExistence type="inferred from homology"/>
<evidence type="ECO:0000256" key="6">
    <source>
        <dbReference type="ARBA" id="ARBA00023288"/>
    </source>
</evidence>
<evidence type="ECO:0000256" key="4">
    <source>
        <dbReference type="ARBA" id="ARBA00023139"/>
    </source>
</evidence>
<evidence type="ECO:0000256" key="7">
    <source>
        <dbReference type="ARBA" id="ARBA00023306"/>
    </source>
</evidence>
<dbReference type="PROSITE" id="PS51257">
    <property type="entry name" value="PROKAR_LIPOPROTEIN"/>
    <property type="match status" value="1"/>
</dbReference>
<dbReference type="AlphaFoldDB" id="A0A011NYB7"/>
<comment type="subcellular location">
    <subcellularLocation>
        <location evidence="8">Cell outer membrane</location>
        <topology evidence="8">Lipid-anchor</topology>
    </subcellularLocation>
</comment>
<keyword evidence="1 8" id="KW-0132">Cell division</keyword>
<dbReference type="CDD" id="cd07185">
    <property type="entry name" value="OmpA_C-like"/>
    <property type="match status" value="1"/>
</dbReference>
<dbReference type="Pfam" id="PF00691">
    <property type="entry name" value="OmpA"/>
    <property type="match status" value="1"/>
</dbReference>
<keyword evidence="4 8" id="KW-0564">Palmitate</keyword>
<dbReference type="STRING" id="1454001.AW08_00135"/>
<name>A0A011NYB7_9PROT</name>
<evidence type="ECO:0000259" key="11">
    <source>
        <dbReference type="PROSITE" id="PS51123"/>
    </source>
</evidence>
<comment type="caution">
    <text evidence="12">The sequence shown here is derived from an EMBL/GenBank/DDBJ whole genome shotgun (WGS) entry which is preliminary data.</text>
</comment>
<feature type="region of interest" description="Disordered" evidence="9">
    <location>
        <begin position="19"/>
        <end position="46"/>
    </location>
</feature>
<dbReference type="PANTHER" id="PTHR30329">
    <property type="entry name" value="STATOR ELEMENT OF FLAGELLAR MOTOR COMPLEX"/>
    <property type="match status" value="1"/>
</dbReference>
<dbReference type="InterPro" id="IPR036737">
    <property type="entry name" value="OmpA-like_sf"/>
</dbReference>
<dbReference type="HAMAP" id="MF_02204">
    <property type="entry name" value="Pal"/>
    <property type="match status" value="1"/>
</dbReference>
<sequence length="175" mass="18894">MKRVVIPAALALLVAACSSTPEGGDQSGAPVESRAGGPSVATVTTGGVDGGRLPAVLTDPKSILSKRSVYFDYDSYEVKAEYKDLVTAHAKFLTENRQFRMLIQGNTDERGSREYNLALGQKRADAIKKMMALLGAREDQLEAVSLGEEKPKNEGHGEAAWAENRRGDMLYSGEF</sequence>
<dbReference type="SUPFAM" id="SSF103088">
    <property type="entry name" value="OmpA-like"/>
    <property type="match status" value="1"/>
</dbReference>
<dbReference type="InterPro" id="IPR050330">
    <property type="entry name" value="Bact_OuterMem_StrucFunc"/>
</dbReference>
<evidence type="ECO:0000256" key="1">
    <source>
        <dbReference type="ARBA" id="ARBA00022618"/>
    </source>
</evidence>
<dbReference type="Proteomes" id="UP000020218">
    <property type="component" value="Unassembled WGS sequence"/>
</dbReference>
<dbReference type="InterPro" id="IPR014169">
    <property type="entry name" value="Pal_lipo_C"/>
</dbReference>
<evidence type="ECO:0000256" key="9">
    <source>
        <dbReference type="SAM" id="MobiDB-lite"/>
    </source>
</evidence>
<keyword evidence="3 8" id="KW-0472">Membrane</keyword>
<dbReference type="InterPro" id="IPR006664">
    <property type="entry name" value="OMP_bac"/>
</dbReference>
<dbReference type="PATRIC" id="fig|1454001.3.peg.317"/>
<dbReference type="Gene3D" id="3.30.1330.60">
    <property type="entry name" value="OmpA-like domain"/>
    <property type="match status" value="1"/>
</dbReference>
<dbReference type="PANTHER" id="PTHR30329:SF21">
    <property type="entry name" value="LIPOPROTEIN YIAD-RELATED"/>
    <property type="match status" value="1"/>
</dbReference>
<keyword evidence="5 8" id="KW-0998">Cell outer membrane</keyword>
<keyword evidence="13" id="KW-1185">Reference proteome</keyword>
<keyword evidence="6 8" id="KW-0449">Lipoprotein</keyword>
<feature type="signal peptide" evidence="10">
    <location>
        <begin position="1"/>
        <end position="23"/>
    </location>
</feature>
<evidence type="ECO:0000313" key="12">
    <source>
        <dbReference type="EMBL" id="EXI69642.1"/>
    </source>
</evidence>
<keyword evidence="2 8" id="KW-0732">Signal</keyword>
<dbReference type="NCBIfam" id="TIGR02802">
    <property type="entry name" value="Pal_lipo"/>
    <property type="match status" value="1"/>
</dbReference>